<keyword evidence="2" id="KW-1185">Reference proteome</keyword>
<proteinExistence type="predicted"/>
<comment type="caution">
    <text evidence="1">The sequence shown here is derived from an EMBL/GenBank/DDBJ whole genome shotgun (WGS) entry which is preliminary data.</text>
</comment>
<evidence type="ECO:0000313" key="1">
    <source>
        <dbReference type="EMBL" id="MBW6433445.1"/>
    </source>
</evidence>
<organism evidence="1 2">
    <name type="scientific">Actinoplanes hulinensis</name>
    <dbReference type="NCBI Taxonomy" id="1144547"/>
    <lineage>
        <taxon>Bacteria</taxon>
        <taxon>Bacillati</taxon>
        <taxon>Actinomycetota</taxon>
        <taxon>Actinomycetes</taxon>
        <taxon>Micromonosporales</taxon>
        <taxon>Micromonosporaceae</taxon>
        <taxon>Actinoplanes</taxon>
    </lineage>
</organism>
<protein>
    <submittedName>
        <fullName evidence="1">Uncharacterized protein</fullName>
    </submittedName>
</protein>
<sequence length="324" mass="36204">MHYIVVRDGQVRNSIFGGGYGYGLDYHVAVGPELVLAWLDEHARKSDPDEGQEWLGDTLCEGGVVLDVDRQVMLVFTELPWLSSTKAAYEWRLAMLDGWSRTWPGWRIEWAYDGLADLARYVGVNPETLHDLDPPEEPPIDPDDAGYLVTVDGVLWALPGYADAPWKHGVRLIDLLTSREPITAPDHVPLGGLHLDTSRRLAQLWTIRPLCGTRERWPQLWPGWELSFHEDRYLAGLPTPDLGPALTELAERVQEYWVSGRALEIGRRVLFPAGGSARDTLRGDELAHRKAFAADRAAARRAEQAALPGLRLLATARARLILGT</sequence>
<dbReference type="Proteomes" id="UP001519863">
    <property type="component" value="Unassembled WGS sequence"/>
</dbReference>
<dbReference type="RefSeq" id="WP_220142982.1">
    <property type="nucleotide sequence ID" value="NZ_JAHXZI010000003.1"/>
</dbReference>
<name>A0ABS7AXJ5_9ACTN</name>
<reference evidence="1 2" key="1">
    <citation type="journal article" date="2013" name="Antonie Van Leeuwenhoek">
        <title>Actinoplanes hulinensis sp. nov., a novel actinomycete isolated from soybean root (Glycine max (L.) Merr).</title>
        <authorList>
            <person name="Shen Y."/>
            <person name="Liu C."/>
            <person name="Wang X."/>
            <person name="Zhao J."/>
            <person name="Jia F."/>
            <person name="Zhang Y."/>
            <person name="Wang L."/>
            <person name="Yang D."/>
            <person name="Xiang W."/>
        </authorList>
    </citation>
    <scope>NUCLEOTIDE SEQUENCE [LARGE SCALE GENOMIC DNA]</scope>
    <source>
        <strain evidence="1 2">NEAU-M9</strain>
    </source>
</reference>
<accession>A0ABS7AXJ5</accession>
<evidence type="ECO:0000313" key="2">
    <source>
        <dbReference type="Proteomes" id="UP001519863"/>
    </source>
</evidence>
<dbReference type="EMBL" id="JAHXZI010000003">
    <property type="protein sequence ID" value="MBW6433445.1"/>
    <property type="molecule type" value="Genomic_DNA"/>
</dbReference>
<gene>
    <name evidence="1" type="ORF">KZ829_06775</name>
</gene>